<organism evidence="2">
    <name type="scientific">Calcidiscus leptoporus</name>
    <dbReference type="NCBI Taxonomy" id="127549"/>
    <lineage>
        <taxon>Eukaryota</taxon>
        <taxon>Haptista</taxon>
        <taxon>Haptophyta</taxon>
        <taxon>Prymnesiophyceae</taxon>
        <taxon>Coccolithales</taxon>
        <taxon>Calcidiscaceae</taxon>
        <taxon>Calcidiscus</taxon>
    </lineage>
</organism>
<feature type="compositionally biased region" description="Basic and acidic residues" evidence="1">
    <location>
        <begin position="137"/>
        <end position="151"/>
    </location>
</feature>
<dbReference type="AlphaFoldDB" id="A0A7S0J2X2"/>
<name>A0A7S0J2X2_9EUKA</name>
<evidence type="ECO:0000313" key="2">
    <source>
        <dbReference type="EMBL" id="CAD8539419.1"/>
    </source>
</evidence>
<reference evidence="2" key="1">
    <citation type="submission" date="2021-01" db="EMBL/GenBank/DDBJ databases">
        <authorList>
            <person name="Corre E."/>
            <person name="Pelletier E."/>
            <person name="Niang G."/>
            <person name="Scheremetjew M."/>
            <person name="Finn R."/>
            <person name="Kale V."/>
            <person name="Holt S."/>
            <person name="Cochrane G."/>
            <person name="Meng A."/>
            <person name="Brown T."/>
            <person name="Cohen L."/>
        </authorList>
    </citation>
    <scope>NUCLEOTIDE SEQUENCE</scope>
    <source>
        <strain evidence="2">RCC1130</strain>
    </source>
</reference>
<evidence type="ECO:0000256" key="1">
    <source>
        <dbReference type="SAM" id="MobiDB-lite"/>
    </source>
</evidence>
<dbReference type="EMBL" id="HBER01029258">
    <property type="protein sequence ID" value="CAD8539419.1"/>
    <property type="molecule type" value="Transcribed_RNA"/>
</dbReference>
<proteinExistence type="predicted"/>
<feature type="region of interest" description="Disordered" evidence="1">
    <location>
        <begin position="137"/>
        <end position="176"/>
    </location>
</feature>
<feature type="region of interest" description="Disordered" evidence="1">
    <location>
        <begin position="1"/>
        <end position="20"/>
    </location>
</feature>
<protein>
    <submittedName>
        <fullName evidence="2">Uncharacterized protein</fullName>
    </submittedName>
</protein>
<sequence length="200" mass="22438">MASCRRRNRGDVRSRQRRFSQAEQGLTDLKRSKDAAKVVNNQKELPGSQTSLVKHIMLFVLPRQIVELGDPCRRSCDACESLGARFKKVIKHLTCRRGLRPKQTRVQAAAAWKSAFTVGWVEQAFTRITVEESLRHGEENNEYLSREDHRLRTQGLTGVKKERKDNSRKDGSAPSITNALQAALDADAQNTPTTPRAGSA</sequence>
<accession>A0A7S0J2X2</accession>
<gene>
    <name evidence="2" type="ORF">CLEP1334_LOCUS14702</name>
</gene>
<feature type="compositionally biased region" description="Basic and acidic residues" evidence="1">
    <location>
        <begin position="159"/>
        <end position="171"/>
    </location>
</feature>